<dbReference type="Proteomes" id="UP001157046">
    <property type="component" value="Unassembled WGS sequence"/>
</dbReference>
<evidence type="ECO:0000313" key="1">
    <source>
        <dbReference type="EMBL" id="GMA82859.1"/>
    </source>
</evidence>
<accession>A0ABQ6J536</accession>
<protein>
    <recommendedName>
        <fullName evidence="3">Cytoplasmic protein</fullName>
    </recommendedName>
</protein>
<organism evidence="1 2">
    <name type="scientific">Shewanella glacialipiscicola</name>
    <dbReference type="NCBI Taxonomy" id="614069"/>
    <lineage>
        <taxon>Bacteria</taxon>
        <taxon>Pseudomonadati</taxon>
        <taxon>Pseudomonadota</taxon>
        <taxon>Gammaproteobacteria</taxon>
        <taxon>Alteromonadales</taxon>
        <taxon>Shewanellaceae</taxon>
        <taxon>Shewanella</taxon>
    </lineage>
</organism>
<reference evidence="2" key="1">
    <citation type="journal article" date="2019" name="Int. J. Syst. Evol. Microbiol.">
        <title>The Global Catalogue of Microorganisms (GCM) 10K type strain sequencing project: providing services to taxonomists for standard genome sequencing and annotation.</title>
        <authorList>
            <consortium name="The Broad Institute Genomics Platform"/>
            <consortium name="The Broad Institute Genome Sequencing Center for Infectious Disease"/>
            <person name="Wu L."/>
            <person name="Ma J."/>
        </authorList>
    </citation>
    <scope>NUCLEOTIDE SEQUENCE [LARGE SCALE GENOMIC DNA]</scope>
    <source>
        <strain evidence="2">NBRC 102030</strain>
    </source>
</reference>
<sequence length="142" mass="16791">MTEFQNDAYDDNNIPRKGRYAMTAITHVYNYTVRCPHYKDAENPVTWLNHIEMNQSSEIALNRITKWHEISGDKSFETHNFVVRKAENEDAYFSMKSDRLKNDRHALATFKIFLDNCCDDAAPEEIMQHLIEDYQQRLAKIE</sequence>
<gene>
    <name evidence="1" type="ORF">GCM10025855_23920</name>
</gene>
<evidence type="ECO:0000313" key="2">
    <source>
        <dbReference type="Proteomes" id="UP001157046"/>
    </source>
</evidence>
<name>A0ABQ6J536_9GAMM</name>
<proteinExistence type="predicted"/>
<evidence type="ECO:0008006" key="3">
    <source>
        <dbReference type="Google" id="ProtNLM"/>
    </source>
</evidence>
<dbReference type="EMBL" id="BSUY01000001">
    <property type="protein sequence ID" value="GMA82859.1"/>
    <property type="molecule type" value="Genomic_DNA"/>
</dbReference>
<keyword evidence="2" id="KW-1185">Reference proteome</keyword>
<comment type="caution">
    <text evidence="1">The sequence shown here is derived from an EMBL/GenBank/DDBJ whole genome shotgun (WGS) entry which is preliminary data.</text>
</comment>